<dbReference type="Gene3D" id="1.10.1740.10">
    <property type="match status" value="1"/>
</dbReference>
<dbReference type="GO" id="GO:0006352">
    <property type="term" value="P:DNA-templated transcription initiation"/>
    <property type="evidence" value="ECO:0007669"/>
    <property type="project" value="InterPro"/>
</dbReference>
<evidence type="ECO:0000259" key="2">
    <source>
        <dbReference type="Pfam" id="PF04542"/>
    </source>
</evidence>
<dbReference type="InterPro" id="IPR032710">
    <property type="entry name" value="NTF2-like_dom_sf"/>
</dbReference>
<dbReference type="EMBL" id="JACIEE010000015">
    <property type="protein sequence ID" value="MBB3980066.1"/>
    <property type="molecule type" value="Genomic_DNA"/>
</dbReference>
<sequence>MNETDRDHNIREGAMAKEASADVSLSDQRIVEFTVERKRLLRLSYRMLGSITEAEDVVQDAWLRWARVEDEVRTPTAYLTRIVTRLCLDRMKSARARREVYVGPWLPEPLVEPVDTQEAIADDVTVTLMLALERLSPLERAAFLLHEVFDVALTEIAVVLEREPAAVRQLASRARKNVQNARPRYSVGAAEAEGIARAFFAASRDGDVTALSALLARDVEIHSDGGGKVLAFREVIRGLERALRLFVSAQRKTATPPTLLRTATIDGLPGYVSLDPNGVLQITALGIRDGKIFAIYIVKNPDKLTHIDV</sequence>
<dbReference type="PANTHER" id="PTHR30173:SF43">
    <property type="entry name" value="ECF RNA POLYMERASE SIGMA FACTOR SIGI-RELATED"/>
    <property type="match status" value="1"/>
</dbReference>
<evidence type="ECO:0000313" key="4">
    <source>
        <dbReference type="EMBL" id="MBB3980066.1"/>
    </source>
</evidence>
<dbReference type="SUPFAM" id="SSF54427">
    <property type="entry name" value="NTF2-like"/>
    <property type="match status" value="1"/>
</dbReference>
<dbReference type="PANTHER" id="PTHR30173">
    <property type="entry name" value="SIGMA 19 FACTOR"/>
    <property type="match status" value="1"/>
</dbReference>
<dbReference type="GO" id="GO:0003677">
    <property type="term" value="F:DNA binding"/>
    <property type="evidence" value="ECO:0007669"/>
    <property type="project" value="InterPro"/>
</dbReference>
<accession>A0A7W6DF08</accession>
<dbReference type="NCBIfam" id="NF007214">
    <property type="entry name" value="PRK09636.1"/>
    <property type="match status" value="1"/>
</dbReference>
<dbReference type="InterPro" id="IPR013324">
    <property type="entry name" value="RNA_pol_sigma_r3/r4-like"/>
</dbReference>
<dbReference type="Pfam" id="PF08281">
    <property type="entry name" value="Sigma70_r4_2"/>
    <property type="match status" value="1"/>
</dbReference>
<comment type="subunit">
    <text evidence="1">Interacts transiently with the RNA polymerase catalytic core formed by RpoA, RpoB, RpoC and RpoZ (2 alpha, 1 beta, 1 beta' and 1 omega subunit) to form the RNA polymerase holoenzyme that can initiate transcription.</text>
</comment>
<dbReference type="InterPro" id="IPR013325">
    <property type="entry name" value="RNA_pol_sigma_r2"/>
</dbReference>
<feature type="domain" description="RNA polymerase sigma factor 70 region 4 type 2" evidence="3">
    <location>
        <begin position="128"/>
        <end position="177"/>
    </location>
</feature>
<evidence type="ECO:0000256" key="1">
    <source>
        <dbReference type="ARBA" id="ARBA00011344"/>
    </source>
</evidence>
<dbReference type="Gene3D" id="1.10.10.10">
    <property type="entry name" value="Winged helix-like DNA-binding domain superfamily/Winged helix DNA-binding domain"/>
    <property type="match status" value="1"/>
</dbReference>
<dbReference type="Pfam" id="PF04542">
    <property type="entry name" value="Sigma70_r2"/>
    <property type="match status" value="1"/>
</dbReference>
<name>A0A7W6DF08_9HYPH</name>
<dbReference type="Proteomes" id="UP000574761">
    <property type="component" value="Unassembled WGS sequence"/>
</dbReference>
<dbReference type="SUPFAM" id="SSF88946">
    <property type="entry name" value="Sigma2 domain of RNA polymerase sigma factors"/>
    <property type="match status" value="1"/>
</dbReference>
<dbReference type="AlphaFoldDB" id="A0A7W6DF08"/>
<gene>
    <name evidence="4" type="ORF">GGQ64_005313</name>
</gene>
<dbReference type="SUPFAM" id="SSF88659">
    <property type="entry name" value="Sigma3 and sigma4 domains of RNA polymerase sigma factors"/>
    <property type="match status" value="1"/>
</dbReference>
<dbReference type="InterPro" id="IPR036388">
    <property type="entry name" value="WH-like_DNA-bd_sf"/>
</dbReference>
<dbReference type="InterPro" id="IPR013249">
    <property type="entry name" value="RNA_pol_sigma70_r4_t2"/>
</dbReference>
<dbReference type="GO" id="GO:0016987">
    <property type="term" value="F:sigma factor activity"/>
    <property type="evidence" value="ECO:0007669"/>
    <property type="project" value="InterPro"/>
</dbReference>
<evidence type="ECO:0000259" key="3">
    <source>
        <dbReference type="Pfam" id="PF08281"/>
    </source>
</evidence>
<keyword evidence="5" id="KW-1185">Reference proteome</keyword>
<proteinExistence type="predicted"/>
<reference evidence="4 5" key="1">
    <citation type="submission" date="2020-08" db="EMBL/GenBank/DDBJ databases">
        <title>Genomic Encyclopedia of Type Strains, Phase IV (KMG-IV): sequencing the most valuable type-strain genomes for metagenomic binning, comparative biology and taxonomic classification.</title>
        <authorList>
            <person name="Goeker M."/>
        </authorList>
    </citation>
    <scope>NUCLEOTIDE SEQUENCE [LARGE SCALE GENOMIC DNA]</scope>
    <source>
        <strain evidence="4 5">DSM 100211</strain>
    </source>
</reference>
<dbReference type="NCBIfam" id="TIGR02937">
    <property type="entry name" value="sigma70-ECF"/>
    <property type="match status" value="1"/>
</dbReference>
<organism evidence="4 5">
    <name type="scientific">Mycoplana azooxidifex</name>
    <dbReference type="NCBI Taxonomy" id="1636188"/>
    <lineage>
        <taxon>Bacteria</taxon>
        <taxon>Pseudomonadati</taxon>
        <taxon>Pseudomonadota</taxon>
        <taxon>Alphaproteobacteria</taxon>
        <taxon>Hyphomicrobiales</taxon>
        <taxon>Rhizobiaceae</taxon>
        <taxon>Mycoplana</taxon>
    </lineage>
</organism>
<dbReference type="InterPro" id="IPR014284">
    <property type="entry name" value="RNA_pol_sigma-70_dom"/>
</dbReference>
<feature type="domain" description="RNA polymerase sigma-70 region 2" evidence="2">
    <location>
        <begin position="37"/>
        <end position="95"/>
    </location>
</feature>
<dbReference type="Gene3D" id="3.10.450.50">
    <property type="match status" value="1"/>
</dbReference>
<comment type="caution">
    <text evidence="4">The sequence shown here is derived from an EMBL/GenBank/DDBJ whole genome shotgun (WGS) entry which is preliminary data.</text>
</comment>
<evidence type="ECO:0000313" key="5">
    <source>
        <dbReference type="Proteomes" id="UP000574761"/>
    </source>
</evidence>
<protein>
    <submittedName>
        <fullName evidence="4">RNA polymerase sigma-70 factor (ECF subfamily)</fullName>
    </submittedName>
</protein>
<dbReference type="InterPro" id="IPR052704">
    <property type="entry name" value="ECF_Sigma-70_Domain"/>
</dbReference>
<dbReference type="InterPro" id="IPR007627">
    <property type="entry name" value="RNA_pol_sigma70_r2"/>
</dbReference>